<dbReference type="PANTHER" id="PTHR45744">
    <property type="entry name" value="TYROSINE AMINOTRANSFERASE"/>
    <property type="match status" value="1"/>
</dbReference>
<dbReference type="HOGENOM" id="CLU_017584_4_2_1"/>
<evidence type="ECO:0000259" key="1">
    <source>
        <dbReference type="Pfam" id="PF00155"/>
    </source>
</evidence>
<dbReference type="Gene3D" id="3.40.640.10">
    <property type="entry name" value="Type I PLP-dependent aspartate aminotransferase-like (Major domain)"/>
    <property type="match status" value="1"/>
</dbReference>
<evidence type="ECO:0000313" key="2">
    <source>
        <dbReference type="EMBL" id="BAF28728.2"/>
    </source>
</evidence>
<dbReference type="Pfam" id="PF00155">
    <property type="entry name" value="Aminotran_1_2"/>
    <property type="match status" value="1"/>
</dbReference>
<name>Q0IRD7_ORYSJ</name>
<organism evidence="2 3">
    <name type="scientific">Oryza sativa subsp. japonica</name>
    <name type="common">Rice</name>
    <dbReference type="NCBI Taxonomy" id="39947"/>
    <lineage>
        <taxon>Eukaryota</taxon>
        <taxon>Viridiplantae</taxon>
        <taxon>Streptophyta</taxon>
        <taxon>Embryophyta</taxon>
        <taxon>Tracheophyta</taxon>
        <taxon>Spermatophyta</taxon>
        <taxon>Magnoliopsida</taxon>
        <taxon>Liliopsida</taxon>
        <taxon>Poales</taxon>
        <taxon>Poaceae</taxon>
        <taxon>BOP clade</taxon>
        <taxon>Oryzoideae</taxon>
        <taxon>Oryzeae</taxon>
        <taxon>Oryzinae</taxon>
        <taxon>Oryza</taxon>
        <taxon>Oryza sativa</taxon>
    </lineage>
</organism>
<proteinExistence type="predicted"/>
<accession>Q0IRD7</accession>
<dbReference type="KEGG" id="dosa:Os11g0644800"/>
<sequence>IAETARELGIPIIADEVYAHMVFGGSKFVPMATFAHITPVITIGALSKKFMLPGWRLGWLAFCDPNGALKHVRQ</sequence>
<reference evidence="2 3" key="1">
    <citation type="journal article" date="2005" name="Nature">
        <title>The map-based sequence of the rice genome.</title>
        <authorList>
            <consortium name="International rice genome sequencing project (IRGSP)"/>
            <person name="Matsumoto T."/>
            <person name="Wu J."/>
            <person name="Kanamori H."/>
            <person name="Katayose Y."/>
            <person name="Fujisawa M."/>
            <person name="Namiki N."/>
            <person name="Mizuno H."/>
            <person name="Yamamoto K."/>
            <person name="Antonio B.A."/>
            <person name="Baba T."/>
            <person name="Sakata K."/>
            <person name="Nagamura Y."/>
            <person name="Aoki H."/>
            <person name="Arikawa K."/>
            <person name="Arita K."/>
            <person name="Bito T."/>
            <person name="Chiden Y."/>
            <person name="Fujitsuka N."/>
            <person name="Fukunaka R."/>
            <person name="Hamada M."/>
            <person name="Harada C."/>
            <person name="Hayashi A."/>
            <person name="Hijishita S."/>
            <person name="Honda M."/>
            <person name="Hosokawa S."/>
            <person name="Ichikawa Y."/>
            <person name="Idonuma A."/>
            <person name="Iijima M."/>
            <person name="Ikeda M."/>
            <person name="Ikeno M."/>
            <person name="Ito K."/>
            <person name="Ito S."/>
            <person name="Ito T."/>
            <person name="Ito Y."/>
            <person name="Ito Y."/>
            <person name="Iwabuchi A."/>
            <person name="Kamiya K."/>
            <person name="Karasawa W."/>
            <person name="Kurita K."/>
            <person name="Katagiri S."/>
            <person name="Kikuta A."/>
            <person name="Kobayashi H."/>
            <person name="Kobayashi N."/>
            <person name="Machita K."/>
            <person name="Maehara T."/>
            <person name="Masukawa M."/>
            <person name="Mizubayashi T."/>
            <person name="Mukai Y."/>
            <person name="Nagasaki H."/>
            <person name="Nagata Y."/>
            <person name="Naito S."/>
            <person name="Nakashima M."/>
            <person name="Nakama Y."/>
            <person name="Nakamichi Y."/>
            <person name="Nakamura M."/>
            <person name="Meguro A."/>
            <person name="Negishi M."/>
            <person name="Ohta I."/>
            <person name="Ohta T."/>
            <person name="Okamoto M."/>
            <person name="Ono N."/>
            <person name="Saji S."/>
            <person name="Sakaguchi M."/>
            <person name="Sakai K."/>
            <person name="Shibata M."/>
            <person name="Shimokawa T."/>
            <person name="Song J."/>
            <person name="Takazaki Y."/>
            <person name="Terasawa K."/>
            <person name="Tsugane M."/>
            <person name="Tsuji K."/>
            <person name="Ueda S."/>
            <person name="Waki K."/>
            <person name="Yamagata H."/>
            <person name="Yamamoto M."/>
            <person name="Yamamoto S."/>
            <person name="Yamane H."/>
            <person name="Yoshiki S."/>
            <person name="Yoshihara R."/>
            <person name="Yukawa K."/>
            <person name="Zhong H."/>
            <person name="Yano M."/>
            <person name="Yuan Q."/>
            <person name="Ouyang S."/>
            <person name="Liu J."/>
            <person name="Jones K.M."/>
            <person name="Gansberger K."/>
            <person name="Moffat K."/>
            <person name="Hill J."/>
            <person name="Bera J."/>
            <person name="Fadrosh D."/>
            <person name="Jin S."/>
            <person name="Johri S."/>
            <person name="Kim M."/>
            <person name="Overton L."/>
            <person name="Reardon M."/>
            <person name="Tsitrin T."/>
            <person name="Vuong H."/>
            <person name="Weaver B."/>
            <person name="Ciecko A."/>
            <person name="Tallon L."/>
            <person name="Jackson J."/>
            <person name="Pai G."/>
            <person name="Aken S.V."/>
            <person name="Utterback T."/>
            <person name="Reidmuller S."/>
            <person name="Feldblyum T."/>
            <person name="Hsiao J."/>
            <person name="Zismann V."/>
            <person name="Iobst S."/>
            <person name="de Vazeille A.R."/>
            <person name="Buell C.R."/>
            <person name="Ying K."/>
            <person name="Li Y."/>
            <person name="Lu T."/>
            <person name="Huang Y."/>
            <person name="Zhao Q."/>
            <person name="Feng Q."/>
            <person name="Zhang L."/>
            <person name="Zhu J."/>
            <person name="Weng Q."/>
            <person name="Mu J."/>
            <person name="Lu Y."/>
            <person name="Fan D."/>
            <person name="Liu Y."/>
            <person name="Guan J."/>
            <person name="Zhang Y."/>
            <person name="Yu S."/>
            <person name="Liu X."/>
            <person name="Zhang Y."/>
            <person name="Hong G."/>
            <person name="Han B."/>
            <person name="Choisne N."/>
            <person name="Demange N."/>
            <person name="Orjeda G."/>
            <person name="Samain S."/>
            <person name="Cattolico L."/>
            <person name="Pelletier E."/>
            <person name="Couloux A."/>
            <person name="Segurens B."/>
            <person name="Wincker P."/>
            <person name="D'Hont A."/>
            <person name="Scarpelli C."/>
            <person name="Weissenbach J."/>
            <person name="Salanoubat M."/>
            <person name="Quetier F."/>
            <person name="Yu Y."/>
            <person name="Kim H.R."/>
            <person name="Rambo T."/>
            <person name="Currie J."/>
            <person name="Collura K."/>
            <person name="Luo M."/>
            <person name="Yang T."/>
            <person name="Ammiraju J.S.S."/>
            <person name="Engler F."/>
            <person name="Soderlund C."/>
            <person name="Wing R.A."/>
            <person name="Palmer L.E."/>
            <person name="de la Bastide M."/>
            <person name="Spiegel L."/>
            <person name="Nascimento L."/>
            <person name="Zutavern T."/>
            <person name="O'Shaughnessy A."/>
            <person name="Dike S."/>
            <person name="Dedhia N."/>
            <person name="Preston R."/>
            <person name="Balija V."/>
            <person name="McCombie W.R."/>
            <person name="Chow T."/>
            <person name="Chen H."/>
            <person name="Chung M."/>
            <person name="Chen C."/>
            <person name="Shaw J."/>
            <person name="Wu H."/>
            <person name="Hsiao K."/>
            <person name="Chao Y."/>
            <person name="Chu M."/>
            <person name="Cheng C."/>
            <person name="Hour A."/>
            <person name="Lee P."/>
            <person name="Lin S."/>
            <person name="Lin Y."/>
            <person name="Liou J."/>
            <person name="Liu S."/>
            <person name="Hsing Y."/>
            <person name="Raghuvanshi S."/>
            <person name="Mohanty A."/>
            <person name="Bharti A.K."/>
            <person name="Gaur A."/>
            <person name="Gupta V."/>
            <person name="Kumar D."/>
            <person name="Ravi V."/>
            <person name="Vij S."/>
            <person name="Kapur A."/>
            <person name="Khurana P."/>
            <person name="Khurana P."/>
            <person name="Khurana J.P."/>
            <person name="Tyagi A.K."/>
            <person name="Gaikwad K."/>
            <person name="Singh A."/>
            <person name="Dalal V."/>
            <person name="Srivastava S."/>
            <person name="Dixit A."/>
            <person name="Pal A.K."/>
            <person name="Ghazi I.A."/>
            <person name="Yadav M."/>
            <person name="Pandit A."/>
            <person name="Bhargava A."/>
            <person name="Sureshbabu K."/>
            <person name="Batra K."/>
            <person name="Sharma T.R."/>
            <person name="Mohapatra T."/>
            <person name="Singh N.K."/>
            <person name="Messing J."/>
            <person name="Nelson A.B."/>
            <person name="Fuks G."/>
            <person name="Kavchok S."/>
            <person name="Keizer G."/>
            <person name="Linton E."/>
            <person name="Llaca V."/>
            <person name="Song R."/>
            <person name="Tanyolac B."/>
            <person name="Young S."/>
            <person name="Ho-Il K."/>
            <person name="Hahn J.H."/>
            <person name="Sangsakoo G."/>
            <person name="Vanavichit A."/>
            <person name="de Mattos Luiz.A.T."/>
            <person name="Zimmer P.D."/>
            <person name="Malone G."/>
            <person name="Dellagostin O."/>
            <person name="de Oliveira A.C."/>
            <person name="Bevan M."/>
            <person name="Bancroft I."/>
            <person name="Minx P."/>
            <person name="Cordum H."/>
            <person name="Wilson R."/>
            <person name="Cheng Z."/>
            <person name="Jin W."/>
            <person name="Jiang J."/>
            <person name="Leong S.A."/>
            <person name="Iwama H."/>
            <person name="Gojobori T."/>
            <person name="Itoh T."/>
            <person name="Niimura Y."/>
            <person name="Fujii Y."/>
            <person name="Habara T."/>
            <person name="Sakai H."/>
            <person name="Sato Y."/>
            <person name="Wilson G."/>
            <person name="Kumar K."/>
            <person name="McCouch S."/>
            <person name="Juretic N."/>
            <person name="Hoen D."/>
            <person name="Wright S."/>
            <person name="Bruskiewich R."/>
            <person name="Bureau T."/>
            <person name="Miyao A."/>
            <person name="Hirochika H."/>
            <person name="Nishikawa T."/>
            <person name="Kadowaki K."/>
            <person name="Sugiura M."/>
            <person name="Burr B."/>
            <person name="Sasaki T."/>
        </authorList>
    </citation>
    <scope>NUCLEOTIDE SEQUENCE [LARGE SCALE GENOMIC DNA]</scope>
    <source>
        <strain evidence="3">cv. Nipponbare</strain>
    </source>
</reference>
<dbReference type="GO" id="GO:0030170">
    <property type="term" value="F:pyridoxal phosphate binding"/>
    <property type="evidence" value="ECO:0007669"/>
    <property type="project" value="InterPro"/>
</dbReference>
<evidence type="ECO:0000313" key="3">
    <source>
        <dbReference type="Proteomes" id="UP000000763"/>
    </source>
</evidence>
<gene>
    <name evidence="2" type="ordered locus">Os11g0644800</name>
</gene>
<feature type="non-terminal residue" evidence="2">
    <location>
        <position position="1"/>
    </location>
</feature>
<dbReference type="AlphaFoldDB" id="Q0IRD7"/>
<dbReference type="InterPro" id="IPR004839">
    <property type="entry name" value="Aminotransferase_I/II_large"/>
</dbReference>
<dbReference type="InterPro" id="IPR015421">
    <property type="entry name" value="PyrdxlP-dep_Trfase_major"/>
</dbReference>
<feature type="domain" description="Aminotransferase class I/classII large" evidence="1">
    <location>
        <begin position="1"/>
        <end position="64"/>
    </location>
</feature>
<dbReference type="InterPro" id="IPR015424">
    <property type="entry name" value="PyrdxlP-dep_Trfase"/>
</dbReference>
<protein>
    <submittedName>
        <fullName evidence="2">Os11g0644800 protein</fullName>
    </submittedName>
</protein>
<reference evidence="3" key="2">
    <citation type="journal article" date="2008" name="Nucleic Acids Res.">
        <title>The rice annotation project database (RAP-DB): 2008 update.</title>
        <authorList>
            <consortium name="The rice annotation project (RAP)"/>
        </authorList>
    </citation>
    <scope>GENOME REANNOTATION</scope>
    <source>
        <strain evidence="3">cv. Nipponbare</strain>
    </source>
</reference>
<dbReference type="EMBL" id="AP008217">
    <property type="protein sequence ID" value="BAF28728.2"/>
    <property type="molecule type" value="Genomic_DNA"/>
</dbReference>
<dbReference type="SUPFAM" id="SSF53383">
    <property type="entry name" value="PLP-dependent transferases"/>
    <property type="match status" value="1"/>
</dbReference>
<dbReference type="PANTHER" id="PTHR45744:SF2">
    <property type="entry name" value="TYROSINE AMINOTRANSFERASE"/>
    <property type="match status" value="1"/>
</dbReference>
<dbReference type="Proteomes" id="UP000000763">
    <property type="component" value="Chromosome 11"/>
</dbReference>